<reference evidence="1" key="1">
    <citation type="submission" date="2019-12" db="EMBL/GenBank/DDBJ databases">
        <title>Novel species isolated from a subtropical stream in China.</title>
        <authorList>
            <person name="Lu H."/>
        </authorList>
    </citation>
    <scope>NUCLEOTIDE SEQUENCE [LARGE SCALE GENOMIC DNA]</scope>
    <source>
        <strain evidence="1">FT81W</strain>
    </source>
</reference>
<organism evidence="1 2">
    <name type="scientific">Duganella vulcania</name>
    <dbReference type="NCBI Taxonomy" id="2692166"/>
    <lineage>
        <taxon>Bacteria</taxon>
        <taxon>Pseudomonadati</taxon>
        <taxon>Pseudomonadota</taxon>
        <taxon>Betaproteobacteria</taxon>
        <taxon>Burkholderiales</taxon>
        <taxon>Oxalobacteraceae</taxon>
        <taxon>Telluria group</taxon>
        <taxon>Duganella</taxon>
    </lineage>
</organism>
<accession>A0A845GZN9</accession>
<dbReference type="InterPro" id="IPR036890">
    <property type="entry name" value="HATPase_C_sf"/>
</dbReference>
<dbReference type="AlphaFoldDB" id="A0A845GZN9"/>
<sequence length="62" mass="5957">ASFGLRGMAERARALGGTLALSHAAGGGTVVSIKIKHESARAALIGAAAGATIAGENISAVK</sequence>
<dbReference type="GO" id="GO:0016301">
    <property type="term" value="F:kinase activity"/>
    <property type="evidence" value="ECO:0007669"/>
    <property type="project" value="UniProtKB-KW"/>
</dbReference>
<proteinExistence type="predicted"/>
<keyword evidence="1" id="KW-0808">Transferase</keyword>
<protein>
    <submittedName>
        <fullName evidence="1">Histidine kinase</fullName>
    </submittedName>
</protein>
<evidence type="ECO:0000313" key="2">
    <source>
        <dbReference type="Proteomes" id="UP000447355"/>
    </source>
</evidence>
<dbReference type="EMBL" id="WWCX01000148">
    <property type="protein sequence ID" value="MYM98782.1"/>
    <property type="molecule type" value="Genomic_DNA"/>
</dbReference>
<feature type="non-terminal residue" evidence="1">
    <location>
        <position position="1"/>
    </location>
</feature>
<keyword evidence="1" id="KW-0418">Kinase</keyword>
<name>A0A845GZN9_9BURK</name>
<comment type="caution">
    <text evidence="1">The sequence shown here is derived from an EMBL/GenBank/DDBJ whole genome shotgun (WGS) entry which is preliminary data.</text>
</comment>
<gene>
    <name evidence="1" type="ORF">GTP90_33570</name>
</gene>
<dbReference type="Proteomes" id="UP000447355">
    <property type="component" value="Unassembled WGS sequence"/>
</dbReference>
<dbReference type="Gene3D" id="3.30.565.10">
    <property type="entry name" value="Histidine kinase-like ATPase, C-terminal domain"/>
    <property type="match status" value="1"/>
</dbReference>
<evidence type="ECO:0000313" key="1">
    <source>
        <dbReference type="EMBL" id="MYM98782.1"/>
    </source>
</evidence>